<keyword evidence="2" id="KW-1185">Reference proteome</keyword>
<dbReference type="EMBL" id="QXED01000008">
    <property type="protein sequence ID" value="RIV19407.1"/>
    <property type="molecule type" value="Genomic_DNA"/>
</dbReference>
<reference evidence="1 2" key="1">
    <citation type="submission" date="2018-08" db="EMBL/GenBank/DDBJ databases">
        <title>Fibrisoma montanum sp. nov., isolated from Danxia mountain soil.</title>
        <authorList>
            <person name="Huang Y."/>
        </authorList>
    </citation>
    <scope>NUCLEOTIDE SEQUENCE [LARGE SCALE GENOMIC DNA]</scope>
    <source>
        <strain evidence="1 2">HYT19</strain>
    </source>
</reference>
<proteinExistence type="predicted"/>
<evidence type="ECO:0000313" key="1">
    <source>
        <dbReference type="EMBL" id="RIV19407.1"/>
    </source>
</evidence>
<sequence length="70" mass="7514">MKAAGIYREGLSLPVPKNSPLSMLLCPEPLSLLTTFVSVDGYGLVAKFFIGGREFQNALENAGSVDKLLK</sequence>
<name>A0A418M165_9BACT</name>
<organism evidence="1 2">
    <name type="scientific">Fibrisoma montanum</name>
    <dbReference type="NCBI Taxonomy" id="2305895"/>
    <lineage>
        <taxon>Bacteria</taxon>
        <taxon>Pseudomonadati</taxon>
        <taxon>Bacteroidota</taxon>
        <taxon>Cytophagia</taxon>
        <taxon>Cytophagales</taxon>
        <taxon>Spirosomataceae</taxon>
        <taxon>Fibrisoma</taxon>
    </lineage>
</organism>
<gene>
    <name evidence="1" type="ORF">DYU11_25230</name>
</gene>
<dbReference type="AlphaFoldDB" id="A0A418M165"/>
<protein>
    <submittedName>
        <fullName evidence="1">Uncharacterized protein</fullName>
    </submittedName>
</protein>
<dbReference type="Proteomes" id="UP000283523">
    <property type="component" value="Unassembled WGS sequence"/>
</dbReference>
<evidence type="ECO:0000313" key="2">
    <source>
        <dbReference type="Proteomes" id="UP000283523"/>
    </source>
</evidence>
<accession>A0A418M165</accession>
<comment type="caution">
    <text evidence="1">The sequence shown here is derived from an EMBL/GenBank/DDBJ whole genome shotgun (WGS) entry which is preliminary data.</text>
</comment>